<dbReference type="PANTHER" id="PTHR22916:SF3">
    <property type="entry name" value="UDP-GLCNAC:BETAGAL BETA-1,3-N-ACETYLGLUCOSAMINYLTRANSFERASE-LIKE PROTEIN 1"/>
    <property type="match status" value="1"/>
</dbReference>
<dbReference type="EMBL" id="VVYF01000012">
    <property type="protein sequence ID" value="KAA5491040.1"/>
    <property type="molecule type" value="Genomic_DNA"/>
</dbReference>
<dbReference type="SUPFAM" id="SSF53448">
    <property type="entry name" value="Nucleotide-diphospho-sugar transferases"/>
    <property type="match status" value="1"/>
</dbReference>
<accession>A0A413IUW5</accession>
<name>A0A413IUW5_9BACE</name>
<gene>
    <name evidence="4" type="ORF">DW794_20995</name>
    <name evidence="3" type="ORF">DXA49_20510</name>
    <name evidence="2" type="ORF">F2Y35_13485</name>
</gene>
<dbReference type="Proteomes" id="UP000284431">
    <property type="component" value="Unassembled WGS sequence"/>
</dbReference>
<dbReference type="GO" id="GO:0016758">
    <property type="term" value="F:hexosyltransferase activity"/>
    <property type="evidence" value="ECO:0007669"/>
    <property type="project" value="UniProtKB-ARBA"/>
</dbReference>
<dbReference type="InterPro" id="IPR029044">
    <property type="entry name" value="Nucleotide-diphossugar_trans"/>
</dbReference>
<dbReference type="EMBL" id="QSJD01000055">
    <property type="protein sequence ID" value="RHD41816.1"/>
    <property type="molecule type" value="Genomic_DNA"/>
</dbReference>
<keyword evidence="3" id="KW-0808">Transferase</keyword>
<dbReference type="Proteomes" id="UP000284689">
    <property type="component" value="Unassembled WGS sequence"/>
</dbReference>
<dbReference type="InterPro" id="IPR001173">
    <property type="entry name" value="Glyco_trans_2-like"/>
</dbReference>
<evidence type="ECO:0000313" key="7">
    <source>
        <dbReference type="Proteomes" id="UP000491168"/>
    </source>
</evidence>
<evidence type="ECO:0000313" key="5">
    <source>
        <dbReference type="Proteomes" id="UP000284431"/>
    </source>
</evidence>
<dbReference type="Proteomes" id="UP000491168">
    <property type="component" value="Unassembled WGS sequence"/>
</dbReference>
<dbReference type="Gene3D" id="3.90.550.10">
    <property type="entry name" value="Spore Coat Polysaccharide Biosynthesis Protein SpsA, Chain A"/>
    <property type="match status" value="1"/>
</dbReference>
<feature type="domain" description="Glycosyltransferase 2-like" evidence="1">
    <location>
        <begin position="6"/>
        <end position="113"/>
    </location>
</feature>
<evidence type="ECO:0000313" key="2">
    <source>
        <dbReference type="EMBL" id="KAA5491040.1"/>
    </source>
</evidence>
<evidence type="ECO:0000313" key="4">
    <source>
        <dbReference type="EMBL" id="RHD41816.1"/>
    </source>
</evidence>
<sequence>MRKLISIIIATYNAGSTLESCLKSIIAQKNDLIELLIIDGKSSDNTLKIVNAYRNQIDIFISEKDKGIYDAWNKGIVLANGQWIMFIGADDILYSDVLEGYIDFIRLNGDRVNRMDLITAKSEYVDLKGELIKIIGEPYVWNRYRRNMMIAHGTTLHNRALFDEIGLYDINYKICADYELLMRKGEGIQGLFLDKIIMKFKIGGASFSYNCLLETYKIRDKYKTVSPFLNCMLFLRRLLSLWVKKIMFTTKEI</sequence>
<evidence type="ECO:0000259" key="1">
    <source>
        <dbReference type="Pfam" id="PF00535"/>
    </source>
</evidence>
<reference evidence="5 6" key="1">
    <citation type="submission" date="2018-08" db="EMBL/GenBank/DDBJ databases">
        <title>A genome reference for cultivated species of the human gut microbiota.</title>
        <authorList>
            <person name="Zou Y."/>
            <person name="Xue W."/>
            <person name="Luo G."/>
        </authorList>
    </citation>
    <scope>NUCLEOTIDE SEQUENCE [LARGE SCALE GENOMIC DNA]</scope>
    <source>
        <strain evidence="4 6">AM31-16AC</strain>
        <strain evidence="3 5">OF02-6LB</strain>
    </source>
</reference>
<dbReference type="Pfam" id="PF00535">
    <property type="entry name" value="Glycos_transf_2"/>
    <property type="match status" value="1"/>
</dbReference>
<organism evidence="3 5">
    <name type="scientific">Bacteroides caccae</name>
    <dbReference type="NCBI Taxonomy" id="47678"/>
    <lineage>
        <taxon>Bacteria</taxon>
        <taxon>Pseudomonadati</taxon>
        <taxon>Bacteroidota</taxon>
        <taxon>Bacteroidia</taxon>
        <taxon>Bacteroidales</taxon>
        <taxon>Bacteroidaceae</taxon>
        <taxon>Bacteroides</taxon>
    </lineage>
</organism>
<evidence type="ECO:0000313" key="3">
    <source>
        <dbReference type="EMBL" id="RGY21896.1"/>
    </source>
</evidence>
<dbReference type="AlphaFoldDB" id="A0A413IUW5"/>
<dbReference type="EMBL" id="QSCS01000046">
    <property type="protein sequence ID" value="RGY21896.1"/>
    <property type="molecule type" value="Genomic_DNA"/>
</dbReference>
<dbReference type="CDD" id="cd06433">
    <property type="entry name" value="GT_2_WfgS_like"/>
    <property type="match status" value="1"/>
</dbReference>
<dbReference type="PANTHER" id="PTHR22916">
    <property type="entry name" value="GLYCOSYLTRANSFERASE"/>
    <property type="match status" value="1"/>
</dbReference>
<comment type="caution">
    <text evidence="3">The sequence shown here is derived from an EMBL/GenBank/DDBJ whole genome shotgun (WGS) entry which is preliminary data.</text>
</comment>
<evidence type="ECO:0000313" key="6">
    <source>
        <dbReference type="Proteomes" id="UP000284689"/>
    </source>
</evidence>
<reference evidence="2 7" key="2">
    <citation type="journal article" date="2019" name="Nat. Med.">
        <title>A library of human gut bacterial isolates paired with longitudinal multiomics data enables mechanistic microbiome research.</title>
        <authorList>
            <person name="Poyet M."/>
            <person name="Groussin M."/>
            <person name="Gibbons S.M."/>
            <person name="Avila-Pacheco J."/>
            <person name="Jiang X."/>
            <person name="Kearney S.M."/>
            <person name="Perrotta A.R."/>
            <person name="Berdy B."/>
            <person name="Zhao S."/>
            <person name="Lieberman T.D."/>
            <person name="Swanson P.K."/>
            <person name="Smith M."/>
            <person name="Roesemann S."/>
            <person name="Alexander J.E."/>
            <person name="Rich S.A."/>
            <person name="Livny J."/>
            <person name="Vlamakis H."/>
            <person name="Clish C."/>
            <person name="Bullock K."/>
            <person name="Deik A."/>
            <person name="Scott J."/>
            <person name="Pierce K.A."/>
            <person name="Xavier R.J."/>
            <person name="Alm E.J."/>
        </authorList>
    </citation>
    <scope>NUCLEOTIDE SEQUENCE [LARGE SCALE GENOMIC DNA]</scope>
    <source>
        <strain evidence="2 7">BIOML-A21</strain>
    </source>
</reference>
<protein>
    <submittedName>
        <fullName evidence="3">Glycosyltransferase</fullName>
    </submittedName>
</protein>
<dbReference type="RefSeq" id="WP_122134927.1">
    <property type="nucleotide sequence ID" value="NZ_CAXYLJ010000034.1"/>
</dbReference>
<proteinExistence type="predicted"/>